<sequence>MLTKNIIKKLIIAFLATLALAGGLTVIQAITVSANTNLGRLNQDQRSGDFIKQIKASKENIRQNIKDKLENKKPDVQEISKRIYGKDGIAIDDYILQLDIKFIVNTEGLNRIEIPGIKKFLAKGLESTITEVEAKHLEELATYYQVFEKYFNTDDQVKKPRAFEVYIFNSDEAIKAKIEHTNRFKHLIDELLLR</sequence>
<dbReference type="PATRIC" id="fig|119224.3.peg.987"/>
<keyword evidence="2" id="KW-1185">Reference proteome</keyword>
<dbReference type="Proteomes" id="UP000049578">
    <property type="component" value="Unassembled WGS sequence"/>
</dbReference>
<accession>A0A0P6SDF3</accession>
<reference evidence="1 2" key="1">
    <citation type="submission" date="2015-08" db="EMBL/GenBank/DDBJ databases">
        <title>Genome sequence of Streptococcus phocae subsp. phocae ATCC 51973T isolated from liver specimen obtained from seal.</title>
        <authorList>
            <person name="Avendano-Herrera R."/>
        </authorList>
    </citation>
    <scope>NUCLEOTIDE SEQUENCE [LARGE SCALE GENOMIC DNA]</scope>
    <source>
        <strain evidence="1 2">ATCC 51973</strain>
    </source>
</reference>
<organism evidence="1 2">
    <name type="scientific">Streptococcus phocae</name>
    <dbReference type="NCBI Taxonomy" id="119224"/>
    <lineage>
        <taxon>Bacteria</taxon>
        <taxon>Bacillati</taxon>
        <taxon>Bacillota</taxon>
        <taxon>Bacilli</taxon>
        <taxon>Lactobacillales</taxon>
        <taxon>Streptococcaceae</taxon>
        <taxon>Streptococcus</taxon>
    </lineage>
</organism>
<proteinExistence type="predicted"/>
<gene>
    <name evidence="1" type="ORF">AKK44_06260</name>
</gene>
<name>A0A0P6SDF3_9STRE</name>
<protein>
    <submittedName>
        <fullName evidence="1">Uncharacterized protein</fullName>
    </submittedName>
</protein>
<dbReference type="STRING" id="119224.AKK44_06260"/>
<evidence type="ECO:0000313" key="1">
    <source>
        <dbReference type="EMBL" id="KPJ22098.1"/>
    </source>
</evidence>
<dbReference type="AlphaFoldDB" id="A0A0P6SDF3"/>
<comment type="caution">
    <text evidence="1">The sequence shown here is derived from an EMBL/GenBank/DDBJ whole genome shotgun (WGS) entry which is preliminary data.</text>
</comment>
<dbReference type="RefSeq" id="WP_054278970.1">
    <property type="nucleotide sequence ID" value="NZ_LHQM01000028.1"/>
</dbReference>
<dbReference type="EMBL" id="LHQM01000028">
    <property type="protein sequence ID" value="KPJ22098.1"/>
    <property type="molecule type" value="Genomic_DNA"/>
</dbReference>
<evidence type="ECO:0000313" key="2">
    <source>
        <dbReference type="Proteomes" id="UP000049578"/>
    </source>
</evidence>